<proteinExistence type="predicted"/>
<name>A0AAV4NCL9_CAEEX</name>
<comment type="caution">
    <text evidence="1">The sequence shown here is derived from an EMBL/GenBank/DDBJ whole genome shotgun (WGS) entry which is preliminary data.</text>
</comment>
<organism evidence="1 2">
    <name type="scientific">Caerostris extrusa</name>
    <name type="common">Bark spider</name>
    <name type="synonym">Caerostris bankana</name>
    <dbReference type="NCBI Taxonomy" id="172846"/>
    <lineage>
        <taxon>Eukaryota</taxon>
        <taxon>Metazoa</taxon>
        <taxon>Ecdysozoa</taxon>
        <taxon>Arthropoda</taxon>
        <taxon>Chelicerata</taxon>
        <taxon>Arachnida</taxon>
        <taxon>Araneae</taxon>
        <taxon>Araneomorphae</taxon>
        <taxon>Entelegynae</taxon>
        <taxon>Araneoidea</taxon>
        <taxon>Araneidae</taxon>
        <taxon>Caerostris</taxon>
    </lineage>
</organism>
<dbReference type="EMBL" id="BPLR01003159">
    <property type="protein sequence ID" value="GIX81711.1"/>
    <property type="molecule type" value="Genomic_DNA"/>
</dbReference>
<reference evidence="1 2" key="1">
    <citation type="submission" date="2021-06" db="EMBL/GenBank/DDBJ databases">
        <title>Caerostris extrusa draft genome.</title>
        <authorList>
            <person name="Kono N."/>
            <person name="Arakawa K."/>
        </authorList>
    </citation>
    <scope>NUCLEOTIDE SEQUENCE [LARGE SCALE GENOMIC DNA]</scope>
</reference>
<gene>
    <name evidence="1" type="ORF">CEXT_455661</name>
</gene>
<evidence type="ECO:0000313" key="1">
    <source>
        <dbReference type="EMBL" id="GIX81711.1"/>
    </source>
</evidence>
<keyword evidence="2" id="KW-1185">Reference proteome</keyword>
<dbReference type="Proteomes" id="UP001054945">
    <property type="component" value="Unassembled WGS sequence"/>
</dbReference>
<accession>A0AAV4NCL9</accession>
<protein>
    <submittedName>
        <fullName evidence="1">Uncharacterized protein</fullName>
    </submittedName>
</protein>
<evidence type="ECO:0000313" key="2">
    <source>
        <dbReference type="Proteomes" id="UP001054945"/>
    </source>
</evidence>
<sequence length="82" mass="9428">MDAPLHLKGRSHERLQVTEEYRLNWKGGGGDAWVEVWNHGEGGKSPSGKHSSERFRTWTRTIALLKGRSHECLQVTEDYRPN</sequence>
<dbReference type="AlphaFoldDB" id="A0AAV4NCL9"/>